<feature type="transmembrane region" description="Helical" evidence="1">
    <location>
        <begin position="84"/>
        <end position="109"/>
    </location>
</feature>
<name>A0ABT3RK29_9BACT</name>
<dbReference type="EMBL" id="JAPFQO010000011">
    <property type="protein sequence ID" value="MCX2741550.1"/>
    <property type="molecule type" value="Genomic_DNA"/>
</dbReference>
<keyword evidence="1" id="KW-0472">Membrane</keyword>
<dbReference type="Proteomes" id="UP001207228">
    <property type="component" value="Unassembled WGS sequence"/>
</dbReference>
<evidence type="ECO:0000256" key="1">
    <source>
        <dbReference type="SAM" id="Phobius"/>
    </source>
</evidence>
<feature type="transmembrane region" description="Helical" evidence="1">
    <location>
        <begin position="339"/>
        <end position="359"/>
    </location>
</feature>
<accession>A0ABT3RK29</accession>
<feature type="transmembrane region" description="Helical" evidence="1">
    <location>
        <begin position="365"/>
        <end position="384"/>
    </location>
</feature>
<sequence length="400" mass="46738">MRVPIKINFSHPVLYALGFVFLFTIPYLYPSLHFTYTKVFSPSVHLLISSFVALLVIISFYLSKFSFAPNRYISKLQIPSQFIWISKAGLLIALVMNVLIVLNAFLAYSGNILSAKESIETFGGINILSQTYMFFLPPYIYYSYHHGKKYKLVLVILGLILLVRSVLMAERVAFLEFLVPVFVTYFLASEKKLYVTKIVKYFGLLLLFFMILELSRQFYNQYILKGGGVDPWFAISWTLERFFAYYADTTNKFYYSITHDLAFTTNHYFYPFERIVSRIFPIEIGQPEVDYGEFRWVDFTNPGGLNMFYTDFGFLSIFVFVALFIAFFKSFRSIKKGSLVALCIYPNLVTVILELPRFVNFYNTRFFVPLVIFIIIYTLYKYLVLRFPKGGHELQLDTIE</sequence>
<feature type="transmembrane region" description="Helical" evidence="1">
    <location>
        <begin position="44"/>
        <end position="63"/>
    </location>
</feature>
<feature type="transmembrane region" description="Helical" evidence="1">
    <location>
        <begin position="173"/>
        <end position="189"/>
    </location>
</feature>
<keyword evidence="1" id="KW-0812">Transmembrane</keyword>
<evidence type="ECO:0000313" key="2">
    <source>
        <dbReference type="EMBL" id="MCX2741550.1"/>
    </source>
</evidence>
<comment type="caution">
    <text evidence="2">The sequence shown here is derived from an EMBL/GenBank/DDBJ whole genome shotgun (WGS) entry which is preliminary data.</text>
</comment>
<keyword evidence="1" id="KW-1133">Transmembrane helix</keyword>
<feature type="transmembrane region" description="Helical" evidence="1">
    <location>
        <begin position="12"/>
        <end position="32"/>
    </location>
</feature>
<keyword evidence="2" id="KW-0436">Ligase</keyword>
<feature type="transmembrane region" description="Helical" evidence="1">
    <location>
        <begin position="201"/>
        <end position="219"/>
    </location>
</feature>
<reference evidence="2 3" key="1">
    <citation type="submission" date="2022-11" db="EMBL/GenBank/DDBJ databases">
        <title>The characterization of three novel Bacteroidetes species and genomic analysis of their roles in tidal elemental geochemical cycles.</title>
        <authorList>
            <person name="Ma K.-J."/>
        </authorList>
    </citation>
    <scope>NUCLEOTIDE SEQUENCE [LARGE SCALE GENOMIC DNA]</scope>
    <source>
        <strain evidence="2 3">M82</strain>
    </source>
</reference>
<feature type="transmembrane region" description="Helical" evidence="1">
    <location>
        <begin position="121"/>
        <end position="142"/>
    </location>
</feature>
<evidence type="ECO:0000313" key="3">
    <source>
        <dbReference type="Proteomes" id="UP001207228"/>
    </source>
</evidence>
<dbReference type="NCBIfam" id="TIGR04370">
    <property type="entry name" value="glyco_rpt_poly"/>
    <property type="match status" value="1"/>
</dbReference>
<feature type="transmembrane region" description="Helical" evidence="1">
    <location>
        <begin position="149"/>
        <end position="167"/>
    </location>
</feature>
<keyword evidence="3" id="KW-1185">Reference proteome</keyword>
<feature type="transmembrane region" description="Helical" evidence="1">
    <location>
        <begin position="307"/>
        <end position="327"/>
    </location>
</feature>
<protein>
    <submittedName>
        <fullName evidence="2">O-antigen ligase</fullName>
    </submittedName>
</protein>
<gene>
    <name evidence="2" type="ORF">OO017_16440</name>
</gene>
<proteinExistence type="predicted"/>
<organism evidence="2 3">
    <name type="scientific">Pontibacter anaerobius</name>
    <dbReference type="NCBI Taxonomy" id="2993940"/>
    <lineage>
        <taxon>Bacteria</taxon>
        <taxon>Pseudomonadati</taxon>
        <taxon>Bacteroidota</taxon>
        <taxon>Cytophagia</taxon>
        <taxon>Cytophagales</taxon>
        <taxon>Hymenobacteraceae</taxon>
        <taxon>Pontibacter</taxon>
    </lineage>
</organism>
<dbReference type="RefSeq" id="WP_266053787.1">
    <property type="nucleotide sequence ID" value="NZ_JAPFQO010000011.1"/>
</dbReference>
<dbReference type="GO" id="GO:0016874">
    <property type="term" value="F:ligase activity"/>
    <property type="evidence" value="ECO:0007669"/>
    <property type="project" value="UniProtKB-KW"/>
</dbReference>